<dbReference type="EMBL" id="JARQWQ010000129">
    <property type="protein sequence ID" value="KAK2549218.1"/>
    <property type="molecule type" value="Genomic_DNA"/>
</dbReference>
<reference evidence="10" key="2">
    <citation type="journal article" date="2023" name="Science">
        <title>Genomic signatures of disease resistance in endangered staghorn corals.</title>
        <authorList>
            <person name="Vollmer S.V."/>
            <person name="Selwyn J.D."/>
            <person name="Despard B.A."/>
            <person name="Roesel C.L."/>
        </authorList>
    </citation>
    <scope>NUCLEOTIDE SEQUENCE</scope>
    <source>
        <strain evidence="10">K2</strain>
    </source>
</reference>
<dbReference type="GO" id="GO:0005730">
    <property type="term" value="C:nucleolus"/>
    <property type="evidence" value="ECO:0007669"/>
    <property type="project" value="UniProtKB-SubCell"/>
</dbReference>
<organism evidence="10 11">
    <name type="scientific">Acropora cervicornis</name>
    <name type="common">Staghorn coral</name>
    <dbReference type="NCBI Taxonomy" id="6130"/>
    <lineage>
        <taxon>Eukaryota</taxon>
        <taxon>Metazoa</taxon>
        <taxon>Cnidaria</taxon>
        <taxon>Anthozoa</taxon>
        <taxon>Hexacorallia</taxon>
        <taxon>Scleractinia</taxon>
        <taxon>Astrocoeniina</taxon>
        <taxon>Acroporidae</taxon>
        <taxon>Acropora</taxon>
    </lineage>
</organism>
<dbReference type="InterPro" id="IPR007109">
    <property type="entry name" value="Brix"/>
</dbReference>
<accession>A0AAD9PUB8</accession>
<dbReference type="SUPFAM" id="SSF52954">
    <property type="entry name" value="Class II aaRS ABD-related"/>
    <property type="match status" value="1"/>
</dbReference>
<dbReference type="PANTHER" id="PTHR13634">
    <property type="entry name" value="RIBOSOME BIOGENESIS PROTEIN BRIX"/>
    <property type="match status" value="1"/>
</dbReference>
<dbReference type="GO" id="GO:0000027">
    <property type="term" value="P:ribosomal large subunit assembly"/>
    <property type="evidence" value="ECO:0007669"/>
    <property type="project" value="TreeGrafter"/>
</dbReference>
<dbReference type="GO" id="GO:0006364">
    <property type="term" value="P:rRNA processing"/>
    <property type="evidence" value="ECO:0007669"/>
    <property type="project" value="InterPro"/>
</dbReference>
<reference evidence="10" key="1">
    <citation type="journal article" date="2023" name="G3 (Bethesda)">
        <title>Whole genome assembly and annotation of the endangered Caribbean coral Acropora cervicornis.</title>
        <authorList>
            <person name="Selwyn J.D."/>
            <person name="Vollmer S.V."/>
        </authorList>
    </citation>
    <scope>NUCLEOTIDE SEQUENCE</scope>
    <source>
        <strain evidence="10">K2</strain>
    </source>
</reference>
<comment type="function">
    <text evidence="1">Required for biogenesis of the 60S ribosomal subunit.</text>
</comment>
<keyword evidence="8" id="KW-0472">Membrane</keyword>
<evidence type="ECO:0000256" key="6">
    <source>
        <dbReference type="ARBA" id="ARBA00023242"/>
    </source>
</evidence>
<keyword evidence="6" id="KW-0539">Nucleus</keyword>
<dbReference type="InterPro" id="IPR026532">
    <property type="entry name" value="BRX1"/>
</dbReference>
<evidence type="ECO:0000256" key="3">
    <source>
        <dbReference type="ARBA" id="ARBA00006369"/>
    </source>
</evidence>
<dbReference type="SMART" id="SM00879">
    <property type="entry name" value="Brix"/>
    <property type="match status" value="1"/>
</dbReference>
<keyword evidence="8" id="KW-0812">Transmembrane</keyword>
<evidence type="ECO:0000256" key="4">
    <source>
        <dbReference type="ARBA" id="ARBA00020522"/>
    </source>
</evidence>
<feature type="domain" description="Brix" evidence="9">
    <location>
        <begin position="38"/>
        <end position="228"/>
    </location>
</feature>
<comment type="caution">
    <text evidence="10">The sequence shown here is derived from an EMBL/GenBank/DDBJ whole genome shotgun (WGS) entry which is preliminary data.</text>
</comment>
<dbReference type="Proteomes" id="UP001249851">
    <property type="component" value="Unassembled WGS sequence"/>
</dbReference>
<evidence type="ECO:0000259" key="9">
    <source>
        <dbReference type="PROSITE" id="PS50833"/>
    </source>
</evidence>
<proteinExistence type="inferred from homology"/>
<feature type="region of interest" description="Disordered" evidence="7">
    <location>
        <begin position="1"/>
        <end position="31"/>
    </location>
</feature>
<dbReference type="GO" id="GO:0019843">
    <property type="term" value="F:rRNA binding"/>
    <property type="evidence" value="ECO:0007669"/>
    <property type="project" value="InterPro"/>
</dbReference>
<sequence length="281" mass="32911">MAKKRKVQESEDPEAITDTNGVQTKKTKVKKGKWTNKQRVMVFCARGITHRARHLMLDIRTLLPHSKPEPKLDRKEKLFVINELCDLKNCNKSIFFEMRKGKDLYMWFACTPHGPSAKFLVENVHTMDELKLTGNALLGSRPVLSFDKCFDETPPYSLLKEMFIQHVSLNFRFLAHLVIIPGANHLWIIFCLSRLMTTEFGFVISRLSRKMAPYLKLYRQMIRRQAAFRYRDRVDSRMALSQRKESNKILPVNIYDVDDIFHTITQSDIDMAKARESKKKK</sequence>
<dbReference type="PROSITE" id="PS50833">
    <property type="entry name" value="BRIX"/>
    <property type="match status" value="1"/>
</dbReference>
<comment type="similarity">
    <text evidence="3">Belongs to the BRX1 family.</text>
</comment>
<comment type="subcellular location">
    <subcellularLocation>
        <location evidence="2">Nucleus</location>
        <location evidence="2">Nucleolus</location>
    </subcellularLocation>
</comment>
<evidence type="ECO:0000256" key="1">
    <source>
        <dbReference type="ARBA" id="ARBA00003439"/>
    </source>
</evidence>
<keyword evidence="5" id="KW-0690">Ribosome biogenesis</keyword>
<evidence type="ECO:0000256" key="8">
    <source>
        <dbReference type="SAM" id="Phobius"/>
    </source>
</evidence>
<feature type="transmembrane region" description="Helical" evidence="8">
    <location>
        <begin position="169"/>
        <end position="190"/>
    </location>
</feature>
<evidence type="ECO:0000256" key="5">
    <source>
        <dbReference type="ARBA" id="ARBA00022517"/>
    </source>
</evidence>
<dbReference type="Pfam" id="PF04427">
    <property type="entry name" value="Brix"/>
    <property type="match status" value="1"/>
</dbReference>
<protein>
    <recommendedName>
        <fullName evidence="4">Ribosome biogenesis protein BRX1 homolog</fullName>
    </recommendedName>
</protein>
<evidence type="ECO:0000256" key="2">
    <source>
        <dbReference type="ARBA" id="ARBA00004604"/>
    </source>
</evidence>
<gene>
    <name evidence="10" type="ORF">P5673_030323</name>
</gene>
<keyword evidence="8" id="KW-1133">Transmembrane helix</keyword>
<evidence type="ECO:0000256" key="7">
    <source>
        <dbReference type="SAM" id="MobiDB-lite"/>
    </source>
</evidence>
<keyword evidence="11" id="KW-1185">Reference proteome</keyword>
<dbReference type="PANTHER" id="PTHR13634:SF0">
    <property type="entry name" value="RIBOSOME BIOGENESIS PROTEIN BRX1 HOMOLOG"/>
    <property type="match status" value="1"/>
</dbReference>
<evidence type="ECO:0000313" key="11">
    <source>
        <dbReference type="Proteomes" id="UP001249851"/>
    </source>
</evidence>
<name>A0AAD9PUB8_ACRCE</name>
<evidence type="ECO:0000313" key="10">
    <source>
        <dbReference type="EMBL" id="KAK2549218.1"/>
    </source>
</evidence>
<dbReference type="AlphaFoldDB" id="A0AAD9PUB8"/>